<dbReference type="AlphaFoldDB" id="H3GUH4"/>
<dbReference type="OMA" id="RETHWAS"/>
<accession>H3GUH4</accession>
<evidence type="ECO:0000256" key="1">
    <source>
        <dbReference type="SAM" id="MobiDB-lite"/>
    </source>
</evidence>
<feature type="region of interest" description="Disordered" evidence="1">
    <location>
        <begin position="1"/>
        <end position="105"/>
    </location>
</feature>
<dbReference type="Proteomes" id="UP000005238">
    <property type="component" value="Unassembled WGS sequence"/>
</dbReference>
<dbReference type="eggNOG" id="ENOG502SFCN">
    <property type="taxonomic scope" value="Eukaryota"/>
</dbReference>
<dbReference type="Gene3D" id="1.20.5.1430">
    <property type="match status" value="1"/>
</dbReference>
<protein>
    <submittedName>
        <fullName evidence="2">Uncharacterized protein</fullName>
    </submittedName>
</protein>
<keyword evidence="3" id="KW-1185">Reference proteome</keyword>
<name>H3GUH4_PHYRM</name>
<sequence length="200" mass="22107">MGPSIPSTDMRSPTKIRTPIKLVRPRETHWASKAKKRLLDAGEGPLSSALPPPKRVKLSHLQPPKKKETQVDSGEASGSGDAVEAEEDAGSAEGVHHRAHPEVLQRQEQVEEGYVDGLHRRVQVAQALEEDLLRDNARMRLKAMSLREEVDFYYGMLARIEVVAAQQRAGQDKGQVTKQLQRIISAPKPVDASVAEKKES</sequence>
<dbReference type="InParanoid" id="H3GUH4"/>
<dbReference type="EMBL" id="DS566051">
    <property type="status" value="NOT_ANNOTATED_CDS"/>
    <property type="molecule type" value="Genomic_DNA"/>
</dbReference>
<feature type="compositionally biased region" description="Basic and acidic residues" evidence="1">
    <location>
        <begin position="94"/>
        <end position="105"/>
    </location>
</feature>
<evidence type="ECO:0000313" key="3">
    <source>
        <dbReference type="Proteomes" id="UP000005238"/>
    </source>
</evidence>
<dbReference type="VEuPathDB" id="FungiDB:KRP22_4285"/>
<evidence type="ECO:0000313" key="2">
    <source>
        <dbReference type="EnsemblProtists" id="Phyra80879"/>
    </source>
</evidence>
<dbReference type="HOGENOM" id="CLU_1269108_0_0_1"/>
<reference evidence="2" key="2">
    <citation type="submission" date="2015-06" db="UniProtKB">
        <authorList>
            <consortium name="EnsemblProtists"/>
        </authorList>
    </citation>
    <scope>IDENTIFICATION</scope>
    <source>
        <strain evidence="2">Pr102</strain>
    </source>
</reference>
<reference evidence="3" key="1">
    <citation type="journal article" date="2006" name="Science">
        <title>Phytophthora genome sequences uncover evolutionary origins and mechanisms of pathogenesis.</title>
        <authorList>
            <person name="Tyler B.M."/>
            <person name="Tripathy S."/>
            <person name="Zhang X."/>
            <person name="Dehal P."/>
            <person name="Jiang R.H."/>
            <person name="Aerts A."/>
            <person name="Arredondo F.D."/>
            <person name="Baxter L."/>
            <person name="Bensasson D."/>
            <person name="Beynon J.L."/>
            <person name="Chapman J."/>
            <person name="Damasceno C.M."/>
            <person name="Dorrance A.E."/>
            <person name="Dou D."/>
            <person name="Dickerman A.W."/>
            <person name="Dubchak I.L."/>
            <person name="Garbelotto M."/>
            <person name="Gijzen M."/>
            <person name="Gordon S.G."/>
            <person name="Govers F."/>
            <person name="Grunwald N.J."/>
            <person name="Huang W."/>
            <person name="Ivors K.L."/>
            <person name="Jones R.W."/>
            <person name="Kamoun S."/>
            <person name="Krampis K."/>
            <person name="Lamour K.H."/>
            <person name="Lee M.K."/>
            <person name="McDonald W.H."/>
            <person name="Medina M."/>
            <person name="Meijer H.J."/>
            <person name="Nordberg E.K."/>
            <person name="Maclean D.J."/>
            <person name="Ospina-Giraldo M.D."/>
            <person name="Morris P.F."/>
            <person name="Phuntumart V."/>
            <person name="Putnam N.H."/>
            <person name="Rash S."/>
            <person name="Rose J.K."/>
            <person name="Sakihama Y."/>
            <person name="Salamov A.A."/>
            <person name="Savidor A."/>
            <person name="Scheuring C.F."/>
            <person name="Smith B.M."/>
            <person name="Sobral B.W."/>
            <person name="Terry A."/>
            <person name="Torto-Alalibo T.A."/>
            <person name="Win J."/>
            <person name="Xu Z."/>
            <person name="Zhang H."/>
            <person name="Grigoriev I.V."/>
            <person name="Rokhsar D.S."/>
            <person name="Boore J.L."/>
        </authorList>
    </citation>
    <scope>NUCLEOTIDE SEQUENCE [LARGE SCALE GENOMIC DNA]</scope>
    <source>
        <strain evidence="3">Pr102</strain>
    </source>
</reference>
<dbReference type="EnsemblProtists" id="Phyra80879">
    <property type="protein sequence ID" value="Phyra80879"/>
    <property type="gene ID" value="Phyra80879"/>
</dbReference>
<dbReference type="VEuPathDB" id="FungiDB:KRP23_14442"/>
<feature type="compositionally biased region" description="Polar residues" evidence="1">
    <location>
        <begin position="1"/>
        <end position="11"/>
    </location>
</feature>
<proteinExistence type="predicted"/>
<organism evidence="2 3">
    <name type="scientific">Phytophthora ramorum</name>
    <name type="common">Sudden oak death agent</name>
    <dbReference type="NCBI Taxonomy" id="164328"/>
    <lineage>
        <taxon>Eukaryota</taxon>
        <taxon>Sar</taxon>
        <taxon>Stramenopiles</taxon>
        <taxon>Oomycota</taxon>
        <taxon>Peronosporomycetes</taxon>
        <taxon>Peronosporales</taxon>
        <taxon>Peronosporaceae</taxon>
        <taxon>Phytophthora</taxon>
    </lineage>
</organism>